<dbReference type="AlphaFoldDB" id="A0A0S4LPY9"/>
<dbReference type="Proteomes" id="UP000198736">
    <property type="component" value="Unassembled WGS sequence"/>
</dbReference>
<gene>
    <name evidence="3" type="ORF">COMA2_50182</name>
</gene>
<evidence type="ECO:0000313" key="3">
    <source>
        <dbReference type="EMBL" id="CUS38632.1"/>
    </source>
</evidence>
<name>A0A0S4LPY9_9BACT</name>
<keyword evidence="1" id="KW-0472">Membrane</keyword>
<evidence type="ECO:0000313" key="4">
    <source>
        <dbReference type="Proteomes" id="UP000198736"/>
    </source>
</evidence>
<dbReference type="OrthoDB" id="8549784at2"/>
<keyword evidence="2" id="KW-0732">Signal</keyword>
<dbReference type="STRING" id="1742973.COMA2_50182"/>
<sequence>MKPFAFLKLTVGCAVVVLSALLSSQVHAHGGLSMAEDMCKLTIGPYTMHFSGYQPENTQQKQFCEDIPATGQTIVVLDYIEQELRTLPAEVRIIKDTGTESNLETDTVFNLPAKVYPNGSIDFAYTFDKPGKFVGIVTVGDKKEHVSKFPFSVGEPKFYTKFLNIYMFPVAAVLIVLGIVFFMRDRKPSQTVAS</sequence>
<keyword evidence="1" id="KW-0812">Transmembrane</keyword>
<keyword evidence="1" id="KW-1133">Transmembrane helix</keyword>
<keyword evidence="4" id="KW-1185">Reference proteome</keyword>
<protein>
    <submittedName>
        <fullName evidence="3">Uncharacterized protein</fullName>
    </submittedName>
</protein>
<feature type="transmembrane region" description="Helical" evidence="1">
    <location>
        <begin position="165"/>
        <end position="183"/>
    </location>
</feature>
<evidence type="ECO:0000256" key="2">
    <source>
        <dbReference type="SAM" id="SignalP"/>
    </source>
</evidence>
<reference evidence="4" key="1">
    <citation type="submission" date="2015-10" db="EMBL/GenBank/DDBJ databases">
        <authorList>
            <person name="Luecker S."/>
            <person name="Luecker S."/>
        </authorList>
    </citation>
    <scope>NUCLEOTIDE SEQUENCE [LARGE SCALE GENOMIC DNA]</scope>
</reference>
<proteinExistence type="predicted"/>
<feature type="chain" id="PRO_5006624169" evidence="2">
    <location>
        <begin position="29"/>
        <end position="194"/>
    </location>
</feature>
<organism evidence="3 4">
    <name type="scientific">Candidatus Nitrospira nitrificans</name>
    <dbReference type="NCBI Taxonomy" id="1742973"/>
    <lineage>
        <taxon>Bacteria</taxon>
        <taxon>Pseudomonadati</taxon>
        <taxon>Nitrospirota</taxon>
        <taxon>Nitrospiria</taxon>
        <taxon>Nitrospirales</taxon>
        <taxon>Nitrospiraceae</taxon>
        <taxon>Nitrospira</taxon>
    </lineage>
</organism>
<evidence type="ECO:0000256" key="1">
    <source>
        <dbReference type="SAM" id="Phobius"/>
    </source>
</evidence>
<accession>A0A0S4LPY9</accession>
<dbReference type="EMBL" id="CZPZ01000032">
    <property type="protein sequence ID" value="CUS38632.1"/>
    <property type="molecule type" value="Genomic_DNA"/>
</dbReference>
<feature type="signal peptide" evidence="2">
    <location>
        <begin position="1"/>
        <end position="28"/>
    </location>
</feature>